<reference evidence="1 2" key="1">
    <citation type="submission" date="2023-06" db="EMBL/GenBank/DDBJ databases">
        <title>Microbacterium sp. nov., isolated from a waste landfill.</title>
        <authorList>
            <person name="Wen W."/>
        </authorList>
    </citation>
    <scope>NUCLEOTIDE SEQUENCE [LARGE SCALE GENOMIC DNA]</scope>
    <source>
        <strain evidence="1 2">ASV49</strain>
    </source>
</reference>
<keyword evidence="2" id="KW-1185">Reference proteome</keyword>
<evidence type="ECO:0008006" key="3">
    <source>
        <dbReference type="Google" id="ProtNLM"/>
    </source>
</evidence>
<proteinExistence type="predicted"/>
<protein>
    <recommendedName>
        <fullName evidence="3">ANTAR domain-containing protein</fullName>
    </recommendedName>
</protein>
<comment type="caution">
    <text evidence="1">The sequence shown here is derived from an EMBL/GenBank/DDBJ whole genome shotgun (WGS) entry which is preliminary data.</text>
</comment>
<gene>
    <name evidence="1" type="ORF">QSV35_12190</name>
</gene>
<dbReference type="EMBL" id="JASXSZ010000003">
    <property type="protein sequence ID" value="MDL9980093.1"/>
    <property type="molecule type" value="Genomic_DNA"/>
</dbReference>
<dbReference type="RefSeq" id="WP_286289024.1">
    <property type="nucleotide sequence ID" value="NZ_JASXSZ010000003.1"/>
</dbReference>
<organism evidence="1 2">
    <name type="scientific">Microbacterium candidum</name>
    <dbReference type="NCBI Taxonomy" id="3041922"/>
    <lineage>
        <taxon>Bacteria</taxon>
        <taxon>Bacillati</taxon>
        <taxon>Actinomycetota</taxon>
        <taxon>Actinomycetes</taxon>
        <taxon>Micrococcales</taxon>
        <taxon>Microbacteriaceae</taxon>
        <taxon>Microbacterium</taxon>
    </lineage>
</organism>
<name>A0ABT7N061_9MICO</name>
<evidence type="ECO:0000313" key="2">
    <source>
        <dbReference type="Proteomes" id="UP001235064"/>
    </source>
</evidence>
<accession>A0ABT7N061</accession>
<evidence type="ECO:0000313" key="1">
    <source>
        <dbReference type="EMBL" id="MDL9980093.1"/>
    </source>
</evidence>
<dbReference type="Proteomes" id="UP001235064">
    <property type="component" value="Unassembled WGS sequence"/>
</dbReference>
<sequence length="90" mass="10181">MSTNPQLIPLEKLDDHRRAELATEVVDRVLDQTLLVLEDMKDLKLLVRAFSVRHGRAVDAAMNTLLDALEALAPDLESVSTHPETWNRHN</sequence>